<name>A0A833U3U7_JUGRE</name>
<evidence type="ECO:0008006" key="5">
    <source>
        <dbReference type="Google" id="ProtNLM"/>
    </source>
</evidence>
<dbReference type="Proteomes" id="UP000619265">
    <property type="component" value="Unassembled WGS sequence"/>
</dbReference>
<evidence type="ECO:0000313" key="4">
    <source>
        <dbReference type="Proteomes" id="UP000619265"/>
    </source>
</evidence>
<dbReference type="AlphaFoldDB" id="A0A833U3U7"/>
<feature type="signal peptide" evidence="2">
    <location>
        <begin position="1"/>
        <end position="23"/>
    </location>
</feature>
<keyword evidence="2" id="KW-0732">Signal</keyword>
<reference evidence="3" key="2">
    <citation type="submission" date="2020-03" db="EMBL/GenBank/DDBJ databases">
        <title>Walnut 2.0.</title>
        <authorList>
            <person name="Marrano A."/>
            <person name="Britton M."/>
            <person name="Zimin A.V."/>
            <person name="Zaini P.A."/>
            <person name="Workman R."/>
            <person name="Puiu D."/>
            <person name="Bianco L."/>
            <person name="Allen B.J."/>
            <person name="Troggio M."/>
            <person name="Leslie C.A."/>
            <person name="Timp W."/>
            <person name="Dendekar A."/>
            <person name="Salzberg S.L."/>
            <person name="Neale D.B."/>
        </authorList>
    </citation>
    <scope>NUCLEOTIDE SEQUENCE</scope>
    <source>
        <tissue evidence="3">Leaves</tissue>
    </source>
</reference>
<feature type="compositionally biased region" description="Pro residues" evidence="1">
    <location>
        <begin position="55"/>
        <end position="72"/>
    </location>
</feature>
<dbReference type="EMBL" id="LIHL02000009">
    <property type="protein sequence ID" value="KAF5461195.1"/>
    <property type="molecule type" value="Genomic_DNA"/>
</dbReference>
<feature type="region of interest" description="Disordered" evidence="1">
    <location>
        <begin position="55"/>
        <end position="86"/>
    </location>
</feature>
<evidence type="ECO:0000256" key="2">
    <source>
        <dbReference type="SAM" id="SignalP"/>
    </source>
</evidence>
<comment type="caution">
    <text evidence="3">The sequence shown here is derived from an EMBL/GenBank/DDBJ whole genome shotgun (WGS) entry which is preliminary data.</text>
</comment>
<proteinExistence type="predicted"/>
<accession>A0A833U3U7</accession>
<organism evidence="3 4">
    <name type="scientific">Juglans regia</name>
    <name type="common">English walnut</name>
    <dbReference type="NCBI Taxonomy" id="51240"/>
    <lineage>
        <taxon>Eukaryota</taxon>
        <taxon>Viridiplantae</taxon>
        <taxon>Streptophyta</taxon>
        <taxon>Embryophyta</taxon>
        <taxon>Tracheophyta</taxon>
        <taxon>Spermatophyta</taxon>
        <taxon>Magnoliopsida</taxon>
        <taxon>eudicotyledons</taxon>
        <taxon>Gunneridae</taxon>
        <taxon>Pentapetalae</taxon>
        <taxon>rosids</taxon>
        <taxon>fabids</taxon>
        <taxon>Fagales</taxon>
        <taxon>Juglandaceae</taxon>
        <taxon>Juglans</taxon>
    </lineage>
</organism>
<evidence type="ECO:0000256" key="1">
    <source>
        <dbReference type="SAM" id="MobiDB-lite"/>
    </source>
</evidence>
<protein>
    <recommendedName>
        <fullName evidence="5">Leucine-rich repeat extensin-like protein 3</fullName>
    </recommendedName>
</protein>
<evidence type="ECO:0000313" key="3">
    <source>
        <dbReference type="EMBL" id="KAF5461195.1"/>
    </source>
</evidence>
<reference evidence="3" key="1">
    <citation type="submission" date="2015-10" db="EMBL/GenBank/DDBJ databases">
        <authorList>
            <person name="Martinez-Garcia P.J."/>
            <person name="Crepeau M.W."/>
            <person name="Puiu D."/>
            <person name="Gonzalez-Ibeas D."/>
            <person name="Whalen J."/>
            <person name="Stevens K."/>
            <person name="Paul R."/>
            <person name="Butterfield T."/>
            <person name="Britton M."/>
            <person name="Reagan R."/>
            <person name="Chakraborty S."/>
            <person name="Walawage S.L."/>
            <person name="Vasquez-Gross H.A."/>
            <person name="Cardeno C."/>
            <person name="Famula R."/>
            <person name="Pratt K."/>
            <person name="Kuruganti S."/>
            <person name="Aradhya M.K."/>
            <person name="Leslie C.A."/>
            <person name="Dandekar A.M."/>
            <person name="Salzberg S.L."/>
            <person name="Wegrzyn J.L."/>
            <person name="Langley C.H."/>
            <person name="Neale D.B."/>
        </authorList>
    </citation>
    <scope>NUCLEOTIDE SEQUENCE</scope>
    <source>
        <tissue evidence="3">Leaves</tissue>
    </source>
</reference>
<feature type="chain" id="PRO_5032535600" description="Leucine-rich repeat extensin-like protein 3" evidence="2">
    <location>
        <begin position="24"/>
        <end position="148"/>
    </location>
</feature>
<dbReference type="Gramene" id="Jr09_16290_p1">
    <property type="protein sequence ID" value="cds.Jr09_16290_p1"/>
    <property type="gene ID" value="Jr09_16290"/>
</dbReference>
<sequence length="148" mass="15764">MFLAEYVFLIAIWLLSVPKLGCSASGEVPGDVIPSSPIACMNCTLCQSLCHAPAPPPSSGYPSYETPPPPAPTYEAPPAYEAPPPLPPPPPAQVNCPTTPVVQCCQYPPPTTYGYVPYDNYSASSPSPMFLFPCMMSVFSYAVLFQAV</sequence>
<gene>
    <name evidence="3" type="ORF">F2P56_021013</name>
</gene>